<accession>A0A482VKH5</accession>
<protein>
    <submittedName>
        <fullName evidence="1">Uncharacterized protein</fullName>
    </submittedName>
</protein>
<organism evidence="1 2">
    <name type="scientific">Asbolus verrucosus</name>
    <name type="common">Desert ironclad beetle</name>
    <dbReference type="NCBI Taxonomy" id="1661398"/>
    <lineage>
        <taxon>Eukaryota</taxon>
        <taxon>Metazoa</taxon>
        <taxon>Ecdysozoa</taxon>
        <taxon>Arthropoda</taxon>
        <taxon>Hexapoda</taxon>
        <taxon>Insecta</taxon>
        <taxon>Pterygota</taxon>
        <taxon>Neoptera</taxon>
        <taxon>Endopterygota</taxon>
        <taxon>Coleoptera</taxon>
        <taxon>Polyphaga</taxon>
        <taxon>Cucujiformia</taxon>
        <taxon>Tenebrionidae</taxon>
        <taxon>Pimeliinae</taxon>
        <taxon>Asbolus</taxon>
    </lineage>
</organism>
<evidence type="ECO:0000313" key="2">
    <source>
        <dbReference type="Proteomes" id="UP000292052"/>
    </source>
</evidence>
<comment type="caution">
    <text evidence="1">The sequence shown here is derived from an EMBL/GenBank/DDBJ whole genome shotgun (WGS) entry which is preliminary data.</text>
</comment>
<gene>
    <name evidence="1" type="ORF">BDFB_008881</name>
</gene>
<proteinExistence type="predicted"/>
<reference evidence="1 2" key="1">
    <citation type="submission" date="2017-03" db="EMBL/GenBank/DDBJ databases">
        <title>Genome of the blue death feigning beetle - Asbolus verrucosus.</title>
        <authorList>
            <person name="Rider S.D."/>
        </authorList>
    </citation>
    <scope>NUCLEOTIDE SEQUENCE [LARGE SCALE GENOMIC DNA]</scope>
    <source>
        <strain evidence="1">Butters</strain>
        <tissue evidence="1">Head and leg muscle</tissue>
    </source>
</reference>
<evidence type="ECO:0000313" key="1">
    <source>
        <dbReference type="EMBL" id="RZC33362.1"/>
    </source>
</evidence>
<sequence>MSGNFYKMISMICLKIFRFQFSGKCGCKWMGFLGQKIFDLNRQNPVNAEELQERIIDVCNNITVRPLENT</sequence>
<dbReference type="AlphaFoldDB" id="A0A482VKH5"/>
<dbReference type="Proteomes" id="UP000292052">
    <property type="component" value="Unassembled WGS sequence"/>
</dbReference>
<name>A0A482VKH5_ASBVE</name>
<feature type="non-terminal residue" evidence="1">
    <location>
        <position position="70"/>
    </location>
</feature>
<dbReference type="EMBL" id="QDEB01089531">
    <property type="protein sequence ID" value="RZC33362.1"/>
    <property type="molecule type" value="Genomic_DNA"/>
</dbReference>
<keyword evidence="2" id="KW-1185">Reference proteome</keyword>